<name>A0A2J6PNB0_9HELO</name>
<keyword evidence="7" id="KW-1185">Reference proteome</keyword>
<dbReference type="PRINTS" id="PR00633">
    <property type="entry name" value="RCCNDNSATION"/>
</dbReference>
<dbReference type="EMBL" id="KZ613513">
    <property type="protein sequence ID" value="PMD15499.1"/>
    <property type="molecule type" value="Genomic_DNA"/>
</dbReference>
<evidence type="ECO:0000256" key="3">
    <source>
        <dbReference type="PROSITE-ProRule" id="PRU00235"/>
    </source>
</evidence>
<dbReference type="Pfam" id="PF00415">
    <property type="entry name" value="RCC1"/>
    <property type="match status" value="1"/>
</dbReference>
<dbReference type="GO" id="GO:0005737">
    <property type="term" value="C:cytoplasm"/>
    <property type="evidence" value="ECO:0007669"/>
    <property type="project" value="TreeGrafter"/>
</dbReference>
<accession>A0A2J6PNB0</accession>
<keyword evidence="1" id="KW-0344">Guanine-nucleotide releasing factor</keyword>
<dbReference type="InterPro" id="IPR058923">
    <property type="entry name" value="RCC1-like_dom"/>
</dbReference>
<evidence type="ECO:0000256" key="4">
    <source>
        <dbReference type="SAM" id="MobiDB-lite"/>
    </source>
</evidence>
<organism evidence="6 7">
    <name type="scientific">Hyaloscypha hepaticicola</name>
    <dbReference type="NCBI Taxonomy" id="2082293"/>
    <lineage>
        <taxon>Eukaryota</taxon>
        <taxon>Fungi</taxon>
        <taxon>Dikarya</taxon>
        <taxon>Ascomycota</taxon>
        <taxon>Pezizomycotina</taxon>
        <taxon>Leotiomycetes</taxon>
        <taxon>Helotiales</taxon>
        <taxon>Hyaloscyphaceae</taxon>
        <taxon>Hyaloscypha</taxon>
    </lineage>
</organism>
<gene>
    <name evidence="6" type="ORF">NA56DRAFT_709928</name>
</gene>
<dbReference type="AlphaFoldDB" id="A0A2J6PNB0"/>
<evidence type="ECO:0000313" key="6">
    <source>
        <dbReference type="EMBL" id="PMD15499.1"/>
    </source>
</evidence>
<feature type="repeat" description="RCC1" evidence="3">
    <location>
        <begin position="85"/>
        <end position="145"/>
    </location>
</feature>
<protein>
    <submittedName>
        <fullName evidence="6">RCC1/BLIP-II protein</fullName>
    </submittedName>
</protein>
<dbReference type="InterPro" id="IPR051553">
    <property type="entry name" value="Ran_GTPase-activating"/>
</dbReference>
<dbReference type="PANTHER" id="PTHR45982">
    <property type="entry name" value="REGULATOR OF CHROMOSOME CONDENSATION"/>
    <property type="match status" value="1"/>
</dbReference>
<dbReference type="PROSITE" id="PS00625">
    <property type="entry name" value="RCC1_1"/>
    <property type="match status" value="1"/>
</dbReference>
<feature type="repeat" description="RCC1" evidence="3">
    <location>
        <begin position="146"/>
        <end position="222"/>
    </location>
</feature>
<feature type="repeat" description="RCC1" evidence="3">
    <location>
        <begin position="324"/>
        <end position="414"/>
    </location>
</feature>
<feature type="repeat" description="RCC1" evidence="3">
    <location>
        <begin position="269"/>
        <end position="323"/>
    </location>
</feature>
<dbReference type="PANTHER" id="PTHR45982:SF1">
    <property type="entry name" value="REGULATOR OF CHROMOSOME CONDENSATION"/>
    <property type="match status" value="1"/>
</dbReference>
<proteinExistence type="predicted"/>
<dbReference type="Pfam" id="PF25390">
    <property type="entry name" value="WD40_RLD"/>
    <property type="match status" value="1"/>
</dbReference>
<dbReference type="SUPFAM" id="SSF50985">
    <property type="entry name" value="RCC1/BLIP-II"/>
    <property type="match status" value="1"/>
</dbReference>
<feature type="repeat" description="RCC1" evidence="3">
    <location>
        <begin position="223"/>
        <end position="268"/>
    </location>
</feature>
<feature type="repeat" description="RCC1" evidence="3">
    <location>
        <begin position="415"/>
        <end position="468"/>
    </location>
</feature>
<dbReference type="PROSITE" id="PS00626">
    <property type="entry name" value="RCC1_2"/>
    <property type="match status" value="1"/>
</dbReference>
<dbReference type="Proteomes" id="UP000235672">
    <property type="component" value="Unassembled WGS sequence"/>
</dbReference>
<evidence type="ECO:0000313" key="7">
    <source>
        <dbReference type="Proteomes" id="UP000235672"/>
    </source>
</evidence>
<feature type="region of interest" description="Disordered" evidence="4">
    <location>
        <begin position="169"/>
        <end position="188"/>
    </location>
</feature>
<dbReference type="GO" id="GO:0005085">
    <property type="term" value="F:guanyl-nucleotide exchange factor activity"/>
    <property type="evidence" value="ECO:0007669"/>
    <property type="project" value="TreeGrafter"/>
</dbReference>
<keyword evidence="2" id="KW-0677">Repeat</keyword>
<evidence type="ECO:0000256" key="2">
    <source>
        <dbReference type="ARBA" id="ARBA00022737"/>
    </source>
</evidence>
<dbReference type="InterPro" id="IPR000408">
    <property type="entry name" value="Reg_chr_condens"/>
</dbReference>
<dbReference type="PROSITE" id="PS50012">
    <property type="entry name" value="RCC1_3"/>
    <property type="match status" value="6"/>
</dbReference>
<evidence type="ECO:0000259" key="5">
    <source>
        <dbReference type="Pfam" id="PF25390"/>
    </source>
</evidence>
<dbReference type="InterPro" id="IPR009091">
    <property type="entry name" value="RCC1/BLIP-II"/>
</dbReference>
<evidence type="ECO:0000256" key="1">
    <source>
        <dbReference type="ARBA" id="ARBA00022658"/>
    </source>
</evidence>
<dbReference type="Gene3D" id="2.130.10.30">
    <property type="entry name" value="Regulator of chromosome condensation 1/beta-lactamase-inhibitor protein II"/>
    <property type="match status" value="1"/>
</dbReference>
<dbReference type="STRING" id="1745343.A0A2J6PNB0"/>
<reference evidence="6 7" key="1">
    <citation type="submission" date="2016-05" db="EMBL/GenBank/DDBJ databases">
        <title>A degradative enzymes factory behind the ericoid mycorrhizal symbiosis.</title>
        <authorList>
            <consortium name="DOE Joint Genome Institute"/>
            <person name="Martino E."/>
            <person name="Morin E."/>
            <person name="Grelet G."/>
            <person name="Kuo A."/>
            <person name="Kohler A."/>
            <person name="Daghino S."/>
            <person name="Barry K."/>
            <person name="Choi C."/>
            <person name="Cichocki N."/>
            <person name="Clum A."/>
            <person name="Copeland A."/>
            <person name="Hainaut M."/>
            <person name="Haridas S."/>
            <person name="Labutti K."/>
            <person name="Lindquist E."/>
            <person name="Lipzen A."/>
            <person name="Khouja H.-R."/>
            <person name="Murat C."/>
            <person name="Ohm R."/>
            <person name="Olson A."/>
            <person name="Spatafora J."/>
            <person name="Veneault-Fourrey C."/>
            <person name="Henrissat B."/>
            <person name="Grigoriev I."/>
            <person name="Martin F."/>
            <person name="Perotto S."/>
        </authorList>
    </citation>
    <scope>NUCLEOTIDE SEQUENCE [LARGE SCALE GENOMIC DNA]</scope>
    <source>
        <strain evidence="6 7">UAMH 7357</strain>
    </source>
</reference>
<dbReference type="OrthoDB" id="61110at2759"/>
<feature type="domain" description="RCC1-like" evidence="5">
    <location>
        <begin position="87"/>
        <end position="370"/>
    </location>
</feature>
<feature type="region of interest" description="Disordered" evidence="4">
    <location>
        <begin position="1"/>
        <end position="77"/>
    </location>
</feature>
<sequence length="476" mass="50355">MARTTKKSEGVPSTKRAAVPGRTAVSRPKPSTSKAKSEKKEEVCASPPAATSTKRRAVTHELPISSKPAKRSKIDAINTPPSQKLDIYVFGAGGSGELGLGHATRNGKKPSGVKRPRLNDLLSAATVGIVNIAVGGMHCVALAHDNKIYTWGVNDLGALGRDTLRDAYDNESAEHSDSEDDGINLNPKESTPIAISSDSFPKDTKFAQVAACDSASFALTVTGAVYGWGTFSGGNGVIGFTKAWGSKKLKKIRFLATGSNHVQALDHKGNVFIWGCAEQNELGRRIVERTRENALVPSQFSLSKRKIKTIACGAYHSFAIDTENQVYAWGLNNFGQTGIAAGAGEDHAIIETPTIVESLQPYNIRNIEGGLGSKDLAFNIRGKLQIFLKFTLVPGLSAVFVAAGIDDSIALTENGDAYSWGFSSDYRTGQGTTETVDVPTQIQNTALVGKKITFAGCGGQFGVLAGPAMLPNGVTK</sequence>